<proteinExistence type="predicted"/>
<protein>
    <submittedName>
        <fullName evidence="1">Uncharacterized protein</fullName>
    </submittedName>
</protein>
<accession>A0A8S5SMD7</accession>
<evidence type="ECO:0000313" key="1">
    <source>
        <dbReference type="EMBL" id="DAF52080.1"/>
    </source>
</evidence>
<reference evidence="1" key="1">
    <citation type="journal article" date="2021" name="Proc. Natl. Acad. Sci. U.S.A.">
        <title>A Catalog of Tens of Thousands of Viruses from Human Metagenomes Reveals Hidden Associations with Chronic Diseases.</title>
        <authorList>
            <person name="Tisza M.J."/>
            <person name="Buck C.B."/>
        </authorList>
    </citation>
    <scope>NUCLEOTIDE SEQUENCE</scope>
    <source>
        <strain evidence="1">CtPoO4</strain>
    </source>
</reference>
<sequence length="164" mass="18391">MAIKVKVNLSGLKRVRQELFDRLAGEQTQRLIAYAPELLKKAYSESGFTDQTYNLADSYIWAVFYQGNLQGSGYLYPYQMATNNSKYHGKLIDGRKLADEFLANYTPATYIGWDLVLAATVPYAPILEGGNAGNPRRRFEVLSTIYDDIKEDFAGKATVKTIGI</sequence>
<dbReference type="EMBL" id="BK032629">
    <property type="protein sequence ID" value="DAF52080.1"/>
    <property type="molecule type" value="Genomic_DNA"/>
</dbReference>
<organism evidence="1">
    <name type="scientific">Myoviridae sp. ctPoO4</name>
    <dbReference type="NCBI Taxonomy" id="2827685"/>
    <lineage>
        <taxon>Viruses</taxon>
        <taxon>Duplodnaviria</taxon>
        <taxon>Heunggongvirae</taxon>
        <taxon>Uroviricota</taxon>
        <taxon>Caudoviricetes</taxon>
    </lineage>
</organism>
<name>A0A8S5SMD7_9CAUD</name>